<dbReference type="PANTHER" id="PTHR14969:SF13">
    <property type="entry name" value="AT30094P"/>
    <property type="match status" value="1"/>
</dbReference>
<gene>
    <name evidence="3" type="primary">ybjG</name>
    <name evidence="3" type="ORF">FEQ00_02306</name>
</gene>
<dbReference type="Pfam" id="PF01569">
    <property type="entry name" value="PAP2"/>
    <property type="match status" value="1"/>
</dbReference>
<evidence type="ECO:0000313" key="3">
    <source>
        <dbReference type="EMBL" id="MDR8753888.1"/>
    </source>
</evidence>
<keyword evidence="3" id="KW-0378">Hydrolase</keyword>
<dbReference type="RefSeq" id="WP_175895599.1">
    <property type="nucleotide sequence ID" value="NZ_CADFDQ010000012.1"/>
</dbReference>
<feature type="transmembrane region" description="Helical" evidence="1">
    <location>
        <begin position="107"/>
        <end position="136"/>
    </location>
</feature>
<dbReference type="Gene3D" id="1.20.144.10">
    <property type="entry name" value="Phosphatidic acid phosphatase type 2/haloperoxidase"/>
    <property type="match status" value="1"/>
</dbReference>
<feature type="transmembrane region" description="Helical" evidence="1">
    <location>
        <begin position="26"/>
        <end position="47"/>
    </location>
</feature>
<dbReference type="InterPro" id="IPR000326">
    <property type="entry name" value="PAP2/HPO"/>
</dbReference>
<feature type="transmembrane region" description="Helical" evidence="1">
    <location>
        <begin position="59"/>
        <end position="78"/>
    </location>
</feature>
<dbReference type="CDD" id="cd03385">
    <property type="entry name" value="PAP2_BcrC_like"/>
    <property type="match status" value="1"/>
</dbReference>
<evidence type="ECO:0000313" key="4">
    <source>
        <dbReference type="Proteomes" id="UP001248067"/>
    </source>
</evidence>
<dbReference type="EMBL" id="VJSY01000014">
    <property type="protein sequence ID" value="MDR8753888.1"/>
    <property type="molecule type" value="Genomic_DNA"/>
</dbReference>
<dbReference type="PANTHER" id="PTHR14969">
    <property type="entry name" value="SPHINGOSINE-1-PHOSPHATE PHOSPHOHYDROLASE"/>
    <property type="match status" value="1"/>
</dbReference>
<dbReference type="GO" id="GO:0050380">
    <property type="term" value="F:undecaprenyl-diphosphatase activity"/>
    <property type="evidence" value="ECO:0007669"/>
    <property type="project" value="UniProtKB-EC"/>
</dbReference>
<feature type="transmembrane region" description="Helical" evidence="1">
    <location>
        <begin position="148"/>
        <end position="167"/>
    </location>
</feature>
<dbReference type="EC" id="3.6.1.27" evidence="3"/>
<dbReference type="Proteomes" id="UP001248067">
    <property type="component" value="Unassembled WGS sequence"/>
</dbReference>
<organism evidence="3 4">
    <name type="scientific">Burkholderia pseudomultivorans</name>
    <dbReference type="NCBI Taxonomy" id="1207504"/>
    <lineage>
        <taxon>Bacteria</taxon>
        <taxon>Pseudomonadati</taxon>
        <taxon>Pseudomonadota</taxon>
        <taxon>Betaproteobacteria</taxon>
        <taxon>Burkholderiales</taxon>
        <taxon>Burkholderiaceae</taxon>
        <taxon>Burkholderia</taxon>
        <taxon>Burkholderia cepacia complex</taxon>
    </lineage>
</organism>
<keyword evidence="1" id="KW-0472">Membrane</keyword>
<name>A0ABU2E2U2_9BURK</name>
<dbReference type="SUPFAM" id="SSF48317">
    <property type="entry name" value="Acid phosphatase/Vanadium-dependent haloperoxidase"/>
    <property type="match status" value="1"/>
</dbReference>
<reference evidence="3 4" key="1">
    <citation type="submission" date="2019-06" db="EMBL/GenBank/DDBJ databases">
        <title>Evolution of Burkholderia multivorans in the lungs of Cystic Fibrosis patients.</title>
        <authorList>
            <person name="Moreira L.M."/>
        </authorList>
    </citation>
    <scope>NUCLEOTIDE SEQUENCE [LARGE SCALE GENOMIC DNA]</scope>
    <source>
        <strain evidence="3 4">VC13239</strain>
    </source>
</reference>
<proteinExistence type="predicted"/>
<dbReference type="SMART" id="SM00014">
    <property type="entry name" value="acidPPc"/>
    <property type="match status" value="1"/>
</dbReference>
<dbReference type="InterPro" id="IPR033879">
    <property type="entry name" value="UPP_Pase"/>
</dbReference>
<keyword evidence="4" id="KW-1185">Reference proteome</keyword>
<keyword evidence="1" id="KW-1133">Transmembrane helix</keyword>
<keyword evidence="1" id="KW-0812">Transmembrane</keyword>
<protein>
    <submittedName>
        <fullName evidence="3">Undecaprenyl-diphosphatase YbjG</fullName>
        <ecNumber evidence="3">3.6.1.27</ecNumber>
    </submittedName>
</protein>
<accession>A0ABU2E2U2</accession>
<dbReference type="InterPro" id="IPR036938">
    <property type="entry name" value="PAP2/HPO_sf"/>
</dbReference>
<comment type="caution">
    <text evidence="3">The sequence shown here is derived from an EMBL/GenBank/DDBJ whole genome shotgun (WGS) entry which is preliminary data.</text>
</comment>
<feature type="domain" description="Phosphatidic acid phosphatase type 2/haloperoxidase" evidence="2">
    <location>
        <begin position="56"/>
        <end position="165"/>
    </location>
</feature>
<evidence type="ECO:0000256" key="1">
    <source>
        <dbReference type="SAM" id="Phobius"/>
    </source>
</evidence>
<evidence type="ECO:0000259" key="2">
    <source>
        <dbReference type="SMART" id="SM00014"/>
    </source>
</evidence>
<sequence>MPNLNLALFSALNAGSAPQPGVARLAIFAADWLVYALPAMLLLTWLFGERPTRRQAIEAGVGVCVALGLAQVIGHIWFSPRPFMAGVGTQLIPHAPDSSFPSDHMTFAWSLAAGLLLGSTTRATGCVVAALALAIAWGRIYVGVHWPFDIAGGVLVGTTGALAAHLYGHRVTDLLERIGDTVHAVVMARRRAR</sequence>